<name>T1AXU0_9ZZZZ</name>
<dbReference type="AlphaFoldDB" id="T1AXU0"/>
<gene>
    <name evidence="1" type="ORF">B2A_08677</name>
</gene>
<evidence type="ECO:0008006" key="2">
    <source>
        <dbReference type="Google" id="ProtNLM"/>
    </source>
</evidence>
<reference evidence="1" key="1">
    <citation type="submission" date="2013-08" db="EMBL/GenBank/DDBJ databases">
        <authorList>
            <person name="Mendez C."/>
            <person name="Richter M."/>
            <person name="Ferrer M."/>
            <person name="Sanchez J."/>
        </authorList>
    </citation>
    <scope>NUCLEOTIDE SEQUENCE</scope>
</reference>
<proteinExistence type="predicted"/>
<sequence length="231" mass="25813">GRAQPHTSWAVRTMEQSNSQPFELWLDLSGEQIEALERRRAGQRLEFHVNLHLQIHYNSTIHSGQADARFYVNESDWAEILRQVRYVDQLIVAVELPIDASEQIRTAVQHVRAAHQHLIAGRYTDAVAVCRRAMESLHPLTDDAKAAAIRTAFAEARKKMSMAQRAELVRMAVHHFANPAHHEEPGKPAEVYSRQDALFILSAAAGVVWEALGRHRDAPADPGSPQGASVS</sequence>
<comment type="caution">
    <text evidence="1">The sequence shown here is derived from an EMBL/GenBank/DDBJ whole genome shotgun (WGS) entry which is preliminary data.</text>
</comment>
<protein>
    <recommendedName>
        <fullName evidence="2">DUF4145 domain-containing protein</fullName>
    </recommendedName>
</protein>
<dbReference type="EMBL" id="AUZZ01006254">
    <property type="protein sequence ID" value="EQD46905.1"/>
    <property type="molecule type" value="Genomic_DNA"/>
</dbReference>
<accession>T1AXU0</accession>
<organism evidence="1">
    <name type="scientific">mine drainage metagenome</name>
    <dbReference type="NCBI Taxonomy" id="410659"/>
    <lineage>
        <taxon>unclassified sequences</taxon>
        <taxon>metagenomes</taxon>
        <taxon>ecological metagenomes</taxon>
    </lineage>
</organism>
<evidence type="ECO:0000313" key="1">
    <source>
        <dbReference type="EMBL" id="EQD46905.1"/>
    </source>
</evidence>
<feature type="non-terminal residue" evidence="1">
    <location>
        <position position="1"/>
    </location>
</feature>
<reference evidence="1" key="2">
    <citation type="journal article" date="2014" name="ISME J.">
        <title>Microbial stratification in low pH oxic and suboxic macroscopic growths along an acid mine drainage.</title>
        <authorList>
            <person name="Mendez-Garcia C."/>
            <person name="Mesa V."/>
            <person name="Sprenger R.R."/>
            <person name="Richter M."/>
            <person name="Diez M.S."/>
            <person name="Solano J."/>
            <person name="Bargiela R."/>
            <person name="Golyshina O.V."/>
            <person name="Manteca A."/>
            <person name="Ramos J.L."/>
            <person name="Gallego J.R."/>
            <person name="Llorente I."/>
            <person name="Martins Dos Santos V.A."/>
            <person name="Jensen O.N."/>
            <person name="Pelaez A.I."/>
            <person name="Sanchez J."/>
            <person name="Ferrer M."/>
        </authorList>
    </citation>
    <scope>NUCLEOTIDE SEQUENCE</scope>
</reference>